<keyword evidence="2" id="KW-1185">Reference proteome</keyword>
<accession>A0AAN9Q4P2</accession>
<proteinExistence type="predicted"/>
<dbReference type="AlphaFoldDB" id="A0AAN9Q4P2"/>
<sequence length="137" mass="15406">MRVSFGRRGNQFMRVVCSDSMHSIFGHSLVKLMRLRHDMGYSPLNHSFECKFLSLATGGNTNKGPLYDSQTVCTRVDLHKIVCTHTRLKETWTMTAVAYVHASIYLKISLRTHNPSGHQEPNASLHTATLQGIQCTS</sequence>
<protein>
    <submittedName>
        <fullName evidence="1">Uncharacterized protein</fullName>
    </submittedName>
</protein>
<comment type="caution">
    <text evidence="1">The sequence shown here is derived from an EMBL/GenBank/DDBJ whole genome shotgun (WGS) entry which is preliminary data.</text>
</comment>
<dbReference type="Proteomes" id="UP001367508">
    <property type="component" value="Unassembled WGS sequence"/>
</dbReference>
<gene>
    <name evidence="1" type="ORF">VNO77_31656</name>
</gene>
<organism evidence="1 2">
    <name type="scientific">Canavalia gladiata</name>
    <name type="common">Sword bean</name>
    <name type="synonym">Dolichos gladiatus</name>
    <dbReference type="NCBI Taxonomy" id="3824"/>
    <lineage>
        <taxon>Eukaryota</taxon>
        <taxon>Viridiplantae</taxon>
        <taxon>Streptophyta</taxon>
        <taxon>Embryophyta</taxon>
        <taxon>Tracheophyta</taxon>
        <taxon>Spermatophyta</taxon>
        <taxon>Magnoliopsida</taxon>
        <taxon>eudicotyledons</taxon>
        <taxon>Gunneridae</taxon>
        <taxon>Pentapetalae</taxon>
        <taxon>rosids</taxon>
        <taxon>fabids</taxon>
        <taxon>Fabales</taxon>
        <taxon>Fabaceae</taxon>
        <taxon>Papilionoideae</taxon>
        <taxon>50 kb inversion clade</taxon>
        <taxon>NPAAA clade</taxon>
        <taxon>indigoferoid/millettioid clade</taxon>
        <taxon>Phaseoleae</taxon>
        <taxon>Canavalia</taxon>
    </lineage>
</organism>
<name>A0AAN9Q4P2_CANGL</name>
<evidence type="ECO:0000313" key="2">
    <source>
        <dbReference type="Proteomes" id="UP001367508"/>
    </source>
</evidence>
<evidence type="ECO:0000313" key="1">
    <source>
        <dbReference type="EMBL" id="KAK7321229.1"/>
    </source>
</evidence>
<dbReference type="EMBL" id="JAYMYQ010000007">
    <property type="protein sequence ID" value="KAK7321229.1"/>
    <property type="molecule type" value="Genomic_DNA"/>
</dbReference>
<reference evidence="1 2" key="1">
    <citation type="submission" date="2024-01" db="EMBL/GenBank/DDBJ databases">
        <title>The genomes of 5 underutilized Papilionoideae crops provide insights into root nodulation and disease resistanc.</title>
        <authorList>
            <person name="Jiang F."/>
        </authorList>
    </citation>
    <scope>NUCLEOTIDE SEQUENCE [LARGE SCALE GENOMIC DNA]</scope>
    <source>
        <strain evidence="1">LVBAO_FW01</strain>
        <tissue evidence="1">Leaves</tissue>
    </source>
</reference>